<name>A0ACB8SF88_9AGAM</name>
<keyword evidence="2" id="KW-1185">Reference proteome</keyword>
<reference evidence="1" key="2">
    <citation type="journal article" date="2022" name="New Phytol.">
        <title>Evolutionary transition to the ectomycorrhizal habit in the genomes of a hyperdiverse lineage of mushroom-forming fungi.</title>
        <authorList>
            <person name="Looney B."/>
            <person name="Miyauchi S."/>
            <person name="Morin E."/>
            <person name="Drula E."/>
            <person name="Courty P.E."/>
            <person name="Kohler A."/>
            <person name="Kuo A."/>
            <person name="LaButti K."/>
            <person name="Pangilinan J."/>
            <person name="Lipzen A."/>
            <person name="Riley R."/>
            <person name="Andreopoulos W."/>
            <person name="He G."/>
            <person name="Johnson J."/>
            <person name="Nolan M."/>
            <person name="Tritt A."/>
            <person name="Barry K.W."/>
            <person name="Grigoriev I.V."/>
            <person name="Nagy L.G."/>
            <person name="Hibbett D."/>
            <person name="Henrissat B."/>
            <person name="Matheny P.B."/>
            <person name="Labbe J."/>
            <person name="Martin F.M."/>
        </authorList>
    </citation>
    <scope>NUCLEOTIDE SEQUENCE</scope>
    <source>
        <strain evidence="1">HHB10654</strain>
    </source>
</reference>
<dbReference type="EMBL" id="MU277307">
    <property type="protein sequence ID" value="KAI0055153.1"/>
    <property type="molecule type" value="Genomic_DNA"/>
</dbReference>
<proteinExistence type="predicted"/>
<accession>A0ACB8SF88</accession>
<evidence type="ECO:0000313" key="1">
    <source>
        <dbReference type="EMBL" id="KAI0055153.1"/>
    </source>
</evidence>
<gene>
    <name evidence="1" type="ORF">BV25DRAFT_1833367</name>
</gene>
<organism evidence="1 2">
    <name type="scientific">Artomyces pyxidatus</name>
    <dbReference type="NCBI Taxonomy" id="48021"/>
    <lineage>
        <taxon>Eukaryota</taxon>
        <taxon>Fungi</taxon>
        <taxon>Dikarya</taxon>
        <taxon>Basidiomycota</taxon>
        <taxon>Agaricomycotina</taxon>
        <taxon>Agaricomycetes</taxon>
        <taxon>Russulales</taxon>
        <taxon>Auriscalpiaceae</taxon>
        <taxon>Artomyces</taxon>
    </lineage>
</organism>
<sequence>MADAKPPTAIRVETRYFPRNGPSLPALVLQATCLVDSYMLWIGATEEPEENARLVPLQGNLARDWACAMPPIKNLPVAGTSLFRSSSSDVALAIAQRLAHRFKKQVFLSVDIPQSVGRGPQILLEAEKALVQTLKQLEGLEGEQRE</sequence>
<reference evidence="1" key="1">
    <citation type="submission" date="2021-03" db="EMBL/GenBank/DDBJ databases">
        <authorList>
            <consortium name="DOE Joint Genome Institute"/>
            <person name="Ahrendt S."/>
            <person name="Looney B.P."/>
            <person name="Miyauchi S."/>
            <person name="Morin E."/>
            <person name="Drula E."/>
            <person name="Courty P.E."/>
            <person name="Chicoki N."/>
            <person name="Fauchery L."/>
            <person name="Kohler A."/>
            <person name="Kuo A."/>
            <person name="Labutti K."/>
            <person name="Pangilinan J."/>
            <person name="Lipzen A."/>
            <person name="Riley R."/>
            <person name="Andreopoulos W."/>
            <person name="He G."/>
            <person name="Johnson J."/>
            <person name="Barry K.W."/>
            <person name="Grigoriev I.V."/>
            <person name="Nagy L."/>
            <person name="Hibbett D."/>
            <person name="Henrissat B."/>
            <person name="Matheny P.B."/>
            <person name="Labbe J."/>
            <person name="Martin F."/>
        </authorList>
    </citation>
    <scope>NUCLEOTIDE SEQUENCE</scope>
    <source>
        <strain evidence="1">HHB10654</strain>
    </source>
</reference>
<comment type="caution">
    <text evidence="1">The sequence shown here is derived from an EMBL/GenBank/DDBJ whole genome shotgun (WGS) entry which is preliminary data.</text>
</comment>
<evidence type="ECO:0000313" key="2">
    <source>
        <dbReference type="Proteomes" id="UP000814140"/>
    </source>
</evidence>
<dbReference type="Proteomes" id="UP000814140">
    <property type="component" value="Unassembled WGS sequence"/>
</dbReference>
<protein>
    <submittedName>
        <fullName evidence="1">Uncharacterized protein</fullName>
    </submittedName>
</protein>